<dbReference type="GO" id="GO:0009617">
    <property type="term" value="P:response to bacterium"/>
    <property type="evidence" value="ECO:0007669"/>
    <property type="project" value="UniProtKB-ARBA"/>
</dbReference>
<keyword evidence="4" id="KW-0399">Innate immunity</keyword>
<feature type="signal peptide" evidence="7">
    <location>
        <begin position="1"/>
        <end position="23"/>
    </location>
</feature>
<keyword evidence="5 7" id="KW-0732">Signal</keyword>
<evidence type="ECO:0000256" key="3">
    <source>
        <dbReference type="ARBA" id="ARBA00022525"/>
    </source>
</evidence>
<dbReference type="OrthoDB" id="7855545at2759"/>
<dbReference type="GO" id="GO:0045087">
    <property type="term" value="P:innate immune response"/>
    <property type="evidence" value="ECO:0007669"/>
    <property type="project" value="UniProtKB-KW"/>
</dbReference>
<evidence type="ECO:0000256" key="2">
    <source>
        <dbReference type="ARBA" id="ARBA00010249"/>
    </source>
</evidence>
<protein>
    <submittedName>
        <fullName evidence="9">Protein Turandot M-like</fullName>
    </submittedName>
</protein>
<evidence type="ECO:0000256" key="1">
    <source>
        <dbReference type="ARBA" id="ARBA00004613"/>
    </source>
</evidence>
<dbReference type="GeneID" id="108075442"/>
<proteinExistence type="inferred from homology"/>
<evidence type="ECO:0000313" key="9">
    <source>
        <dbReference type="RefSeq" id="XP_017023385.1"/>
    </source>
</evidence>
<keyword evidence="3" id="KW-0964">Secreted</keyword>
<reference evidence="9" key="1">
    <citation type="submission" date="2025-08" db="UniProtKB">
        <authorList>
            <consortium name="RefSeq"/>
        </authorList>
    </citation>
    <scope>IDENTIFICATION</scope>
    <source>
        <strain evidence="9">14028-0561.14</strain>
        <tissue evidence="9">Whole fly</tissue>
    </source>
</reference>
<evidence type="ECO:0000256" key="6">
    <source>
        <dbReference type="ARBA" id="ARBA00022859"/>
    </source>
</evidence>
<dbReference type="RefSeq" id="XP_017023385.1">
    <property type="nucleotide sequence ID" value="XM_017167896.3"/>
</dbReference>
<keyword evidence="6" id="KW-0391">Immunity</keyword>
<evidence type="ECO:0000256" key="5">
    <source>
        <dbReference type="ARBA" id="ARBA00022729"/>
    </source>
</evidence>
<comment type="subcellular location">
    <subcellularLocation>
        <location evidence="1">Secreted</location>
    </subcellularLocation>
</comment>
<dbReference type="InterPro" id="IPR010825">
    <property type="entry name" value="Turandot"/>
</dbReference>
<evidence type="ECO:0000256" key="7">
    <source>
        <dbReference type="SAM" id="SignalP"/>
    </source>
</evidence>
<dbReference type="Proteomes" id="UP001652661">
    <property type="component" value="Chromosome 3R"/>
</dbReference>
<dbReference type="GO" id="GO:0005615">
    <property type="term" value="C:extracellular space"/>
    <property type="evidence" value="ECO:0007669"/>
    <property type="project" value="UniProtKB-ARBA"/>
</dbReference>
<organism evidence="8 9">
    <name type="scientific">Drosophila kikkawai</name>
    <name type="common">Fruit fly</name>
    <dbReference type="NCBI Taxonomy" id="30033"/>
    <lineage>
        <taxon>Eukaryota</taxon>
        <taxon>Metazoa</taxon>
        <taxon>Ecdysozoa</taxon>
        <taxon>Arthropoda</taxon>
        <taxon>Hexapoda</taxon>
        <taxon>Insecta</taxon>
        <taxon>Pterygota</taxon>
        <taxon>Neoptera</taxon>
        <taxon>Endopterygota</taxon>
        <taxon>Diptera</taxon>
        <taxon>Brachycera</taxon>
        <taxon>Muscomorpha</taxon>
        <taxon>Ephydroidea</taxon>
        <taxon>Drosophilidae</taxon>
        <taxon>Drosophila</taxon>
        <taxon>Sophophora</taxon>
    </lineage>
</organism>
<name>A0A6P4I5F4_DROKI</name>
<dbReference type="Pfam" id="PF07240">
    <property type="entry name" value="Turandot"/>
    <property type="match status" value="1"/>
</dbReference>
<comment type="similarity">
    <text evidence="2">Belongs to the Turandot family.</text>
</comment>
<evidence type="ECO:0000256" key="4">
    <source>
        <dbReference type="ARBA" id="ARBA00022588"/>
    </source>
</evidence>
<sequence>MNPTISLSCLVVIIGSLLWTASADFDTDRQRVIEYFKNADPSSVSDSQVLFLVEFLSKHINDIELTTEQRARAEDIVKQYNEDKSKRLVEGAPAQGGWITKLVRLIIVQLGIELASEGVKKATKSKD</sequence>
<gene>
    <name evidence="9" type="primary">LOC108075442</name>
</gene>
<accession>A0A6P4I5F4</accession>
<evidence type="ECO:0000313" key="8">
    <source>
        <dbReference type="Proteomes" id="UP001652661"/>
    </source>
</evidence>
<feature type="chain" id="PRO_5044647358" evidence="7">
    <location>
        <begin position="24"/>
        <end position="127"/>
    </location>
</feature>
<keyword evidence="8" id="KW-1185">Reference proteome</keyword>
<dbReference type="GO" id="GO:0034605">
    <property type="term" value="P:cellular response to heat"/>
    <property type="evidence" value="ECO:0007669"/>
    <property type="project" value="UniProtKB-ARBA"/>
</dbReference>
<dbReference type="AlphaFoldDB" id="A0A6P4I5F4"/>